<sequence length="390" mass="43576">MKTYFAVLLVSLLSFTTSLEAASVPPVTPALSVKEQMESDPEKGHFQTVFEHAFPFQKIRTALDLSDNWLFLTLYRDREVAHIDLTTGKQVGVDAHLRDPVFVSFDPETKNLLIAQGNSRDYYVVPVGRSGPPLSVRTGLNPSWVGGDPSLGYYVLAGAVHLFYRLDKREERPLDWTALGDRVRHVTLDTENKRALFPLYRKEQLIAVSLPSFHRQTDVDLGNCDHPRQILSGGRAPEAEVLVLCRDGIYSGKQALEDFHRLSRFRKSSGMMVRIGKTNLLAISFPKSRMIRLWSEKTHHFIQTVHLDGRPVFLQEVPGTLDFLLVLDSPLVRESRVSRMRWVPEGSVNLLPPPSGTGGLSGSSVKAAESPRTSGTENKGKNPLPSNVRN</sequence>
<gene>
    <name evidence="3" type="ORF">Y981_04900</name>
</gene>
<keyword evidence="4" id="KW-1185">Reference proteome</keyword>
<protein>
    <submittedName>
        <fullName evidence="3">Uncharacterized protein</fullName>
    </submittedName>
</protein>
<keyword evidence="2" id="KW-0732">Signal</keyword>
<evidence type="ECO:0000313" key="4">
    <source>
        <dbReference type="Proteomes" id="UP000027059"/>
    </source>
</evidence>
<evidence type="ECO:0000256" key="1">
    <source>
        <dbReference type="SAM" id="MobiDB-lite"/>
    </source>
</evidence>
<accession>A0A059Y245</accession>
<proteinExistence type="predicted"/>
<reference evidence="4" key="1">
    <citation type="submission" date="2014-02" db="EMBL/GenBank/DDBJ databases">
        <title>Complete genome sequence and comparative genomic analysis of the nitrogen-fixing bacterium Leptospirillum ferriphilum YSK.</title>
        <authorList>
            <person name="Guo X."/>
            <person name="Yin H."/>
            <person name="Liang Y."/>
            <person name="Hu Q."/>
            <person name="Ma L."/>
            <person name="Xiao Y."/>
            <person name="Zhang X."/>
            <person name="Qiu G."/>
            <person name="Liu X."/>
        </authorList>
    </citation>
    <scope>NUCLEOTIDE SEQUENCE [LARGE SCALE GENOMIC DNA]</scope>
    <source>
        <strain evidence="4">YSK</strain>
    </source>
</reference>
<reference evidence="3 4" key="2">
    <citation type="journal article" date="2015" name="Biomed. Res. Int.">
        <title>Effects of Arsenite Resistance on the Growth and Functional Gene Expression of Leptospirillum ferriphilum and Acidithiobacillus thiooxidans in Pure Culture and Coculture.</title>
        <authorList>
            <person name="Jiang H."/>
            <person name="Liang Y."/>
            <person name="Yin H."/>
            <person name="Xiao Y."/>
            <person name="Guo X."/>
            <person name="Xu Y."/>
            <person name="Hu Q."/>
            <person name="Liu H."/>
            <person name="Liu X."/>
        </authorList>
    </citation>
    <scope>NUCLEOTIDE SEQUENCE [LARGE SCALE GENOMIC DNA]</scope>
    <source>
        <strain evidence="3 4">YSK</strain>
    </source>
</reference>
<dbReference type="SUPFAM" id="SSF50969">
    <property type="entry name" value="YVTN repeat-like/Quinoprotein amine dehydrogenase"/>
    <property type="match status" value="1"/>
</dbReference>
<evidence type="ECO:0000313" key="3">
    <source>
        <dbReference type="EMBL" id="AIA31636.1"/>
    </source>
</evidence>
<feature type="signal peptide" evidence="2">
    <location>
        <begin position="1"/>
        <end position="21"/>
    </location>
</feature>
<feature type="chain" id="PRO_5001584477" evidence="2">
    <location>
        <begin position="22"/>
        <end position="390"/>
    </location>
</feature>
<dbReference type="KEGG" id="lfp:Y981_04900"/>
<name>A0A059Y245_9BACT</name>
<dbReference type="EMBL" id="CP007243">
    <property type="protein sequence ID" value="AIA31636.1"/>
    <property type="molecule type" value="Genomic_DNA"/>
</dbReference>
<dbReference type="Proteomes" id="UP000027059">
    <property type="component" value="Chromosome"/>
</dbReference>
<dbReference type="RefSeq" id="WP_038505036.1">
    <property type="nucleotide sequence ID" value="NZ_CP007243.1"/>
</dbReference>
<organism evidence="3 4">
    <name type="scientific">Leptospirillum ferriphilum YSK</name>
    <dbReference type="NCBI Taxonomy" id="1441628"/>
    <lineage>
        <taxon>Bacteria</taxon>
        <taxon>Pseudomonadati</taxon>
        <taxon>Nitrospirota</taxon>
        <taxon>Nitrospiria</taxon>
        <taxon>Nitrospirales</taxon>
        <taxon>Nitrospiraceae</taxon>
        <taxon>Leptospirillum</taxon>
    </lineage>
</organism>
<dbReference type="InterPro" id="IPR011044">
    <property type="entry name" value="Quino_amine_DH_bsu"/>
</dbReference>
<dbReference type="HOGENOM" id="CLU_707495_0_0_0"/>
<feature type="region of interest" description="Disordered" evidence="1">
    <location>
        <begin position="346"/>
        <end position="390"/>
    </location>
</feature>
<dbReference type="AlphaFoldDB" id="A0A059Y245"/>
<dbReference type="OrthoDB" id="9816234at2"/>
<evidence type="ECO:0000256" key="2">
    <source>
        <dbReference type="SAM" id="SignalP"/>
    </source>
</evidence>